<dbReference type="EMBL" id="CP005763">
    <property type="protein sequence ID" value="AHH11659.1"/>
    <property type="molecule type" value="Genomic_DNA"/>
</dbReference>
<evidence type="ECO:0000256" key="3">
    <source>
        <dbReference type="ARBA" id="ARBA00022729"/>
    </source>
</evidence>
<organism evidence="10">
    <name type="scientific">Borrelia coriaceae ATCC 43381</name>
    <dbReference type="NCBI Taxonomy" id="1408429"/>
    <lineage>
        <taxon>Bacteria</taxon>
        <taxon>Pseudomonadati</taxon>
        <taxon>Spirochaetota</taxon>
        <taxon>Spirochaetia</taxon>
        <taxon>Spirochaetales</taxon>
        <taxon>Borreliaceae</taxon>
        <taxon>Borrelia</taxon>
    </lineage>
</organism>
<accession>W5SWT1</accession>
<geneLocation type="plasmid" evidence="10">
    <name>unnamed</name>
</geneLocation>
<dbReference type="GO" id="GO:0009279">
    <property type="term" value="C:cell outer membrane"/>
    <property type="evidence" value="ECO:0007669"/>
    <property type="project" value="UniProtKB-SubCell"/>
</dbReference>
<protein>
    <recommendedName>
        <fullName evidence="8">Variable large protein</fullName>
    </recommendedName>
</protein>
<proteinExistence type="predicted"/>
<dbReference type="AlphaFoldDB" id="W5SWT1"/>
<keyword evidence="3" id="KW-0732">Signal</keyword>
<dbReference type="HOGENOM" id="CLU_054711_0_0_12"/>
<gene>
    <name evidence="10" type="ORF">BCO_0125314</name>
</gene>
<name>W5SWT1_9SPIR</name>
<sequence length="239" mass="25116">MKINIKNRIKSICATLFISLFLSCNNGVIEELEKRNTFLSSLANLGNDFLNIFTSFGDSLGGVLGFKVGAKKSDIADYFKKVKETVEGVKSKLKTIVENMKSQENSNATAVENAVKTFIDNTLDKIIEGARTVSDAIGDSNDPIGNADTVGGSAKGAPGETENLIKGIKSIVDIVLKNDEGNAEAGDNNKSDDGTIGSSRGANAGEAGKLFGNTLNSGAISDTNAKKAVTDAAKNLFQQ</sequence>
<evidence type="ECO:0000256" key="5">
    <source>
        <dbReference type="ARBA" id="ARBA00023139"/>
    </source>
</evidence>
<evidence type="ECO:0000256" key="1">
    <source>
        <dbReference type="ARBA" id="ARBA00003932"/>
    </source>
</evidence>
<reference evidence="10" key="1">
    <citation type="submission" date="2013-04" db="EMBL/GenBank/DDBJ databases">
        <title>Comparative Genomics of Relapsing Fever Spirochetes.</title>
        <authorList>
            <person name="Schwan T.G."/>
            <person name="Raffel S.J."/>
            <person name="Porcella S.F."/>
            <person name="Martens C.A."/>
            <person name="Bruno D.P."/>
            <person name="Ricklefs S.M."/>
            <person name="Barbian K.B."/>
        </authorList>
    </citation>
    <scope>NUCLEOTIDE SEQUENCE</scope>
    <source>
        <strain evidence="10">Co53</strain>
        <plasmid evidence="10">unnamed</plasmid>
    </source>
</reference>
<keyword evidence="5 8" id="KW-0564">Palmitate</keyword>
<feature type="region of interest" description="Disordered" evidence="9">
    <location>
        <begin position="138"/>
        <end position="158"/>
    </location>
</feature>
<dbReference type="Pfam" id="PF00921">
    <property type="entry name" value="Lipoprotein_2"/>
    <property type="match status" value="1"/>
</dbReference>
<comment type="subcellular location">
    <subcellularLocation>
        <location evidence="2 8">Cell outer membrane</location>
        <topology evidence="2 8">Lipid-anchor</topology>
    </subcellularLocation>
</comment>
<evidence type="ECO:0000256" key="6">
    <source>
        <dbReference type="ARBA" id="ARBA00023237"/>
    </source>
</evidence>
<keyword evidence="6 8" id="KW-0998">Cell outer membrane</keyword>
<evidence type="ECO:0000256" key="9">
    <source>
        <dbReference type="SAM" id="MobiDB-lite"/>
    </source>
</evidence>
<keyword evidence="4 8" id="KW-0472">Membrane</keyword>
<keyword evidence="10" id="KW-0614">Plasmid</keyword>
<evidence type="ECO:0000313" key="10">
    <source>
        <dbReference type="EMBL" id="AHH11659.1"/>
    </source>
</evidence>
<keyword evidence="7 8" id="KW-0449">Lipoprotein</keyword>
<dbReference type="InterPro" id="IPR000680">
    <property type="entry name" value="Borrelia_lipo"/>
</dbReference>
<evidence type="ECO:0000256" key="4">
    <source>
        <dbReference type="ARBA" id="ARBA00023136"/>
    </source>
</evidence>
<evidence type="ECO:0000256" key="8">
    <source>
        <dbReference type="RuleBase" id="RU363105"/>
    </source>
</evidence>
<evidence type="ECO:0000256" key="7">
    <source>
        <dbReference type="ARBA" id="ARBA00023288"/>
    </source>
</evidence>
<dbReference type="SUPFAM" id="SSF74748">
    <property type="entry name" value="Variable surface antigen VlsE"/>
    <property type="match status" value="1"/>
</dbReference>
<feature type="region of interest" description="Disordered" evidence="9">
    <location>
        <begin position="182"/>
        <end position="203"/>
    </location>
</feature>
<comment type="function">
    <text evidence="1 8">The Vlp and Vsp proteins are antigenically distinct proteins, only one vlp or vsp gene is transcriptionally active at any one time. Switching between these genes is a mechanism of host immune response evasion.</text>
</comment>
<evidence type="ECO:0000256" key="2">
    <source>
        <dbReference type="ARBA" id="ARBA00004459"/>
    </source>
</evidence>
<dbReference type="PROSITE" id="PS51257">
    <property type="entry name" value="PROKAR_LIPOPROTEIN"/>
    <property type="match status" value="1"/>
</dbReference>